<reference evidence="2" key="1">
    <citation type="submission" date="2018-02" db="EMBL/GenBank/DDBJ databases">
        <authorList>
            <person name="Vasarhelyi B.M."/>
            <person name="Deshmukh S."/>
            <person name="Balint B."/>
            <person name="Kukolya J."/>
        </authorList>
    </citation>
    <scope>NUCLEOTIDE SEQUENCE</scope>
    <source>
        <strain evidence="2">KB22</strain>
    </source>
</reference>
<accession>A0A928YS64</accession>
<name>A0A928YS64_9SPHI</name>
<gene>
    <name evidence="2" type="ORF">C4F49_14625</name>
</gene>
<sequence length="149" mass="16679">MDSIKEKLKQICLDLTEKRIQEIEVGIASAQEAIFSDTKNSAGDKYETSREMLQQDLTRFENQLSLAKEDYAVLSNLESSPNKLIGLGSLIETDQGFFYIAVGIGKVMLDDATYYAVSPQSPLAKEFLGKKKGNKVNFNQKEFSVKEIL</sequence>
<comment type="caution">
    <text evidence="2">The sequence shown here is derived from an EMBL/GenBank/DDBJ whole genome shotgun (WGS) entry which is preliminary data.</text>
</comment>
<proteinExistence type="predicted"/>
<dbReference type="Proteomes" id="UP000616201">
    <property type="component" value="Unassembled WGS sequence"/>
</dbReference>
<evidence type="ECO:0000256" key="1">
    <source>
        <dbReference type="SAM" id="Coils"/>
    </source>
</evidence>
<feature type="coiled-coil region" evidence="1">
    <location>
        <begin position="13"/>
        <end position="70"/>
    </location>
</feature>
<dbReference type="EMBL" id="PRDK01000009">
    <property type="protein sequence ID" value="MBE8714915.1"/>
    <property type="molecule type" value="Genomic_DNA"/>
</dbReference>
<protein>
    <submittedName>
        <fullName evidence="2">3-oxoacyl-ACP synthase</fullName>
    </submittedName>
</protein>
<keyword evidence="3" id="KW-1185">Reference proteome</keyword>
<organism evidence="2 3">
    <name type="scientific">Sphingobacterium hungaricum</name>
    <dbReference type="NCBI Taxonomy" id="2082723"/>
    <lineage>
        <taxon>Bacteria</taxon>
        <taxon>Pseudomonadati</taxon>
        <taxon>Bacteroidota</taxon>
        <taxon>Sphingobacteriia</taxon>
        <taxon>Sphingobacteriales</taxon>
        <taxon>Sphingobacteriaceae</taxon>
        <taxon>Sphingobacterium</taxon>
    </lineage>
</organism>
<evidence type="ECO:0000313" key="3">
    <source>
        <dbReference type="Proteomes" id="UP000616201"/>
    </source>
</evidence>
<dbReference type="AlphaFoldDB" id="A0A928YS64"/>
<evidence type="ECO:0000313" key="2">
    <source>
        <dbReference type="EMBL" id="MBE8714915.1"/>
    </source>
</evidence>
<dbReference type="RefSeq" id="WP_196936770.1">
    <property type="nucleotide sequence ID" value="NZ_MU158698.1"/>
</dbReference>
<keyword evidence="1" id="KW-0175">Coiled coil</keyword>